<protein>
    <submittedName>
        <fullName evidence="2">Uncharacterized protein</fullName>
    </submittedName>
</protein>
<feature type="region of interest" description="Disordered" evidence="1">
    <location>
        <begin position="65"/>
        <end position="106"/>
    </location>
</feature>
<proteinExistence type="predicted"/>
<evidence type="ECO:0000256" key="1">
    <source>
        <dbReference type="SAM" id="MobiDB-lite"/>
    </source>
</evidence>
<evidence type="ECO:0000313" key="2">
    <source>
        <dbReference type="EMBL" id="KXZ54486.1"/>
    </source>
</evidence>
<name>A0A150GX53_GONPE</name>
<sequence length="269" mass="28476">MATLTEGTRVRLSGLVSSAALNGAEGVVVGRPDGDPPRYPVRLLRTPAAVEAHADVIRVKRQNLEPLPRGAGQGAASEAPPSGPTNPSGAAAAGGGGGDGSRHGPLDFKTRERVARAMVQRFLEALADDAYPDEAIEAAFGVRMNPQSGGGDLDTWPIGNLTFGAWITINNWYTEDKMAVYGPDEDEADPGSDSYHEAMMAALKRASKDLEDELVAALLGGCLPAWYEAQLRRLQGEGRASGYAVEIIRRGFRGVPWDVQVLARMAGLV</sequence>
<accession>A0A150GX53</accession>
<dbReference type="Proteomes" id="UP000075714">
    <property type="component" value="Unassembled WGS sequence"/>
</dbReference>
<dbReference type="AlphaFoldDB" id="A0A150GX53"/>
<evidence type="ECO:0000313" key="3">
    <source>
        <dbReference type="Proteomes" id="UP000075714"/>
    </source>
</evidence>
<dbReference type="OrthoDB" id="547130at2759"/>
<reference evidence="3" key="1">
    <citation type="journal article" date="2016" name="Nat. Commun.">
        <title>The Gonium pectorale genome demonstrates co-option of cell cycle regulation during the evolution of multicellularity.</title>
        <authorList>
            <person name="Hanschen E.R."/>
            <person name="Marriage T.N."/>
            <person name="Ferris P.J."/>
            <person name="Hamaji T."/>
            <person name="Toyoda A."/>
            <person name="Fujiyama A."/>
            <person name="Neme R."/>
            <person name="Noguchi H."/>
            <person name="Minakuchi Y."/>
            <person name="Suzuki M."/>
            <person name="Kawai-Toyooka H."/>
            <person name="Smith D.R."/>
            <person name="Sparks H."/>
            <person name="Anderson J."/>
            <person name="Bakaric R."/>
            <person name="Luria V."/>
            <person name="Karger A."/>
            <person name="Kirschner M.W."/>
            <person name="Durand P.M."/>
            <person name="Michod R.E."/>
            <person name="Nozaki H."/>
            <person name="Olson B.J."/>
        </authorList>
    </citation>
    <scope>NUCLEOTIDE SEQUENCE [LARGE SCALE GENOMIC DNA]</scope>
    <source>
        <strain evidence="3">NIES-2863</strain>
    </source>
</reference>
<comment type="caution">
    <text evidence="2">The sequence shown here is derived from an EMBL/GenBank/DDBJ whole genome shotgun (WGS) entry which is preliminary data.</text>
</comment>
<organism evidence="2 3">
    <name type="scientific">Gonium pectorale</name>
    <name type="common">Green alga</name>
    <dbReference type="NCBI Taxonomy" id="33097"/>
    <lineage>
        <taxon>Eukaryota</taxon>
        <taxon>Viridiplantae</taxon>
        <taxon>Chlorophyta</taxon>
        <taxon>core chlorophytes</taxon>
        <taxon>Chlorophyceae</taxon>
        <taxon>CS clade</taxon>
        <taxon>Chlamydomonadales</taxon>
        <taxon>Volvocaceae</taxon>
        <taxon>Gonium</taxon>
    </lineage>
</organism>
<gene>
    <name evidence="2" type="ORF">GPECTOR_4g551</name>
</gene>
<dbReference type="EMBL" id="LSYV01000005">
    <property type="protein sequence ID" value="KXZ54486.1"/>
    <property type="molecule type" value="Genomic_DNA"/>
</dbReference>
<keyword evidence="3" id="KW-1185">Reference proteome</keyword>